<keyword evidence="2" id="KW-1185">Reference proteome</keyword>
<protein>
    <submittedName>
        <fullName evidence="1">Uncharacterized protein</fullName>
    </submittedName>
</protein>
<organism evidence="1 2">
    <name type="scientific">Aspergillus calidoustus</name>
    <dbReference type="NCBI Taxonomy" id="454130"/>
    <lineage>
        <taxon>Eukaryota</taxon>
        <taxon>Fungi</taxon>
        <taxon>Dikarya</taxon>
        <taxon>Ascomycota</taxon>
        <taxon>Pezizomycotina</taxon>
        <taxon>Eurotiomycetes</taxon>
        <taxon>Eurotiomycetidae</taxon>
        <taxon>Eurotiales</taxon>
        <taxon>Aspergillaceae</taxon>
        <taxon>Aspergillus</taxon>
        <taxon>Aspergillus subgen. Nidulantes</taxon>
    </lineage>
</organism>
<evidence type="ECO:0000313" key="1">
    <source>
        <dbReference type="EMBL" id="CEL10142.1"/>
    </source>
</evidence>
<sequence>MMPCLQNQMFFDRQAQDTSGRAARGLMKVRLNASGLSDVRRMQRRIPRVYILADNDLDEHFRGHGSAAHSHIDRCRSRVDWILFGKVAGSGGWCPGNWKPTQRPTGP</sequence>
<name>A0A0U5GH84_ASPCI</name>
<proteinExistence type="predicted"/>
<dbReference type="EMBL" id="CDMC01000017">
    <property type="protein sequence ID" value="CEL10142.1"/>
    <property type="molecule type" value="Genomic_DNA"/>
</dbReference>
<gene>
    <name evidence="1" type="ORF">ASPCAL13267</name>
</gene>
<evidence type="ECO:0000313" key="2">
    <source>
        <dbReference type="Proteomes" id="UP000054771"/>
    </source>
</evidence>
<accession>A0A0U5GH84</accession>
<dbReference type="Proteomes" id="UP000054771">
    <property type="component" value="Unassembled WGS sequence"/>
</dbReference>
<reference evidence="2" key="1">
    <citation type="journal article" date="2016" name="Genome Announc.">
        <title>Draft genome sequences of fungus Aspergillus calidoustus.</title>
        <authorList>
            <person name="Horn F."/>
            <person name="Linde J."/>
            <person name="Mattern D.J."/>
            <person name="Walther G."/>
            <person name="Guthke R."/>
            <person name="Scherlach K."/>
            <person name="Martin K."/>
            <person name="Brakhage A.A."/>
            <person name="Petzke L."/>
            <person name="Valiante V."/>
        </authorList>
    </citation>
    <scope>NUCLEOTIDE SEQUENCE [LARGE SCALE GENOMIC DNA]</scope>
    <source>
        <strain evidence="2">SF006504</strain>
    </source>
</reference>
<dbReference type="AlphaFoldDB" id="A0A0U5GH84"/>